<evidence type="ECO:0000313" key="6">
    <source>
        <dbReference type="Proteomes" id="UP000814176"/>
    </source>
</evidence>
<dbReference type="Gene3D" id="1.20.1250.20">
    <property type="entry name" value="MFS general substrate transporter like domains"/>
    <property type="match status" value="1"/>
</dbReference>
<dbReference type="GeneID" id="72008415"/>
<feature type="transmembrane region" description="Helical" evidence="3">
    <location>
        <begin position="241"/>
        <end position="263"/>
    </location>
</feature>
<organism evidence="5 6">
    <name type="scientific">Rhodofomes roseus</name>
    <dbReference type="NCBI Taxonomy" id="34475"/>
    <lineage>
        <taxon>Eukaryota</taxon>
        <taxon>Fungi</taxon>
        <taxon>Dikarya</taxon>
        <taxon>Basidiomycota</taxon>
        <taxon>Agaricomycotina</taxon>
        <taxon>Agaricomycetes</taxon>
        <taxon>Polyporales</taxon>
        <taxon>Rhodofomes</taxon>
    </lineage>
</organism>
<proteinExistence type="inferred from homology"/>
<dbReference type="PANTHER" id="PTHR11360">
    <property type="entry name" value="MONOCARBOXYLATE TRANSPORTER"/>
    <property type="match status" value="1"/>
</dbReference>
<keyword evidence="3" id="KW-0812">Transmembrane</keyword>
<keyword evidence="6" id="KW-1185">Reference proteome</keyword>
<feature type="transmembrane region" description="Helical" evidence="3">
    <location>
        <begin position="102"/>
        <end position="121"/>
    </location>
</feature>
<evidence type="ECO:0000256" key="3">
    <source>
        <dbReference type="SAM" id="Phobius"/>
    </source>
</evidence>
<dbReference type="EMBL" id="JADCUA010000016">
    <property type="protein sequence ID" value="KAH9834036.1"/>
    <property type="molecule type" value="Genomic_DNA"/>
</dbReference>
<dbReference type="RefSeq" id="XP_047776692.1">
    <property type="nucleotide sequence ID" value="XM_047927683.1"/>
</dbReference>
<dbReference type="InterPro" id="IPR020846">
    <property type="entry name" value="MFS_dom"/>
</dbReference>
<feature type="transmembrane region" description="Helical" evidence="3">
    <location>
        <begin position="199"/>
        <end position="220"/>
    </location>
</feature>
<feature type="transmembrane region" description="Helical" evidence="3">
    <location>
        <begin position="306"/>
        <end position="326"/>
    </location>
</feature>
<evidence type="ECO:0000256" key="1">
    <source>
        <dbReference type="ARBA" id="ARBA00004141"/>
    </source>
</evidence>
<dbReference type="PROSITE" id="PS50850">
    <property type="entry name" value="MFS"/>
    <property type="match status" value="1"/>
</dbReference>
<sequence>MSTDAIIAAKADNAAMPRIEDGLRVTGSKPAAMQIDAAATPTRPGREAWLVLAGSWLLLFTMFGYTNAFGVYQDLLTTAKTSTPSNISWIGLLDKGYFRHTMVFGSVLYVFSLFMVSLAHVTSYYQVYLSLGIGMGLGSGLLYVPAVAIQAHYWKERRALAMGVVITGSSFGGIIYPILLNQLLFDRQIGFGPSVRATAYLTLGLLVVANCLMLLGLSTGTAKGNTPPPRPFSMRAVLTDVAYMVSVAGFFMVFWGLFFPYFYLQLFAVSHGLNATFGFYTLAILNAGSVFGRTMPNMLADHLGPLNMLTAVSFGAGILILALFGISSVASVAVFAVLYGFFSGAVLSLVSPALASLSPHPSQIGARLGIAFFLGSVCNLTGTPIDGALLTAGPYHWYRPIIFSATTILVGAFVIGVGRTLNARRRGTPWV</sequence>
<keyword evidence="3" id="KW-1133">Transmembrane helix</keyword>
<feature type="transmembrane region" description="Helical" evidence="3">
    <location>
        <begin position="332"/>
        <end position="354"/>
    </location>
</feature>
<comment type="similarity">
    <text evidence="2">Belongs to the major facilitator superfamily. Monocarboxylate porter (TC 2.A.1.13) family.</text>
</comment>
<dbReference type="InterPro" id="IPR050327">
    <property type="entry name" value="Proton-linked_MCT"/>
</dbReference>
<dbReference type="InterPro" id="IPR036259">
    <property type="entry name" value="MFS_trans_sf"/>
</dbReference>
<feature type="transmembrane region" description="Helical" evidence="3">
    <location>
        <begin position="48"/>
        <end position="72"/>
    </location>
</feature>
<keyword evidence="3" id="KW-0472">Membrane</keyword>
<comment type="subcellular location">
    <subcellularLocation>
        <location evidence="1">Membrane</location>
        <topology evidence="1">Multi-pass membrane protein</topology>
    </subcellularLocation>
</comment>
<name>A0ABQ8KAY5_9APHY</name>
<accession>A0ABQ8KAY5</accession>
<dbReference type="Pfam" id="PF07690">
    <property type="entry name" value="MFS_1"/>
    <property type="match status" value="1"/>
</dbReference>
<feature type="transmembrane region" description="Helical" evidence="3">
    <location>
        <begin position="397"/>
        <end position="417"/>
    </location>
</feature>
<protein>
    <submittedName>
        <fullName evidence="5">MFS general substrate transporter</fullName>
    </submittedName>
</protein>
<evidence type="ECO:0000256" key="2">
    <source>
        <dbReference type="ARBA" id="ARBA00006727"/>
    </source>
</evidence>
<feature type="domain" description="Major facilitator superfamily (MFS) profile" evidence="4">
    <location>
        <begin position="242"/>
        <end position="431"/>
    </location>
</feature>
<feature type="transmembrane region" description="Helical" evidence="3">
    <location>
        <begin position="275"/>
        <end position="294"/>
    </location>
</feature>
<gene>
    <name evidence="5" type="ORF">C8Q71DRAFT_859708</name>
</gene>
<dbReference type="PANTHER" id="PTHR11360:SF234">
    <property type="entry name" value="MFS-TYPE TRANSPORTER DBAD-RELATED"/>
    <property type="match status" value="1"/>
</dbReference>
<dbReference type="InterPro" id="IPR011701">
    <property type="entry name" value="MFS"/>
</dbReference>
<comment type="caution">
    <text evidence="5">The sequence shown here is derived from an EMBL/GenBank/DDBJ whole genome shotgun (WGS) entry which is preliminary data.</text>
</comment>
<dbReference type="SUPFAM" id="SSF103473">
    <property type="entry name" value="MFS general substrate transporter"/>
    <property type="match status" value="1"/>
</dbReference>
<evidence type="ECO:0000313" key="5">
    <source>
        <dbReference type="EMBL" id="KAH9834036.1"/>
    </source>
</evidence>
<reference evidence="5 6" key="1">
    <citation type="journal article" date="2021" name="Environ. Microbiol.">
        <title>Gene family expansions and transcriptome signatures uncover fungal adaptations to wood decay.</title>
        <authorList>
            <person name="Hage H."/>
            <person name="Miyauchi S."/>
            <person name="Viragh M."/>
            <person name="Drula E."/>
            <person name="Min B."/>
            <person name="Chaduli D."/>
            <person name="Navarro D."/>
            <person name="Favel A."/>
            <person name="Norest M."/>
            <person name="Lesage-Meessen L."/>
            <person name="Balint B."/>
            <person name="Merenyi Z."/>
            <person name="de Eugenio L."/>
            <person name="Morin E."/>
            <person name="Martinez A.T."/>
            <person name="Baldrian P."/>
            <person name="Stursova M."/>
            <person name="Martinez M.J."/>
            <person name="Novotny C."/>
            <person name="Magnuson J.K."/>
            <person name="Spatafora J.W."/>
            <person name="Maurice S."/>
            <person name="Pangilinan J."/>
            <person name="Andreopoulos W."/>
            <person name="LaButti K."/>
            <person name="Hundley H."/>
            <person name="Na H."/>
            <person name="Kuo A."/>
            <person name="Barry K."/>
            <person name="Lipzen A."/>
            <person name="Henrissat B."/>
            <person name="Riley R."/>
            <person name="Ahrendt S."/>
            <person name="Nagy L.G."/>
            <person name="Grigoriev I.V."/>
            <person name="Martin F."/>
            <person name="Rosso M.N."/>
        </authorList>
    </citation>
    <scope>NUCLEOTIDE SEQUENCE [LARGE SCALE GENOMIC DNA]</scope>
    <source>
        <strain evidence="5 6">CIRM-BRFM 1785</strain>
    </source>
</reference>
<dbReference type="Proteomes" id="UP000814176">
    <property type="component" value="Unassembled WGS sequence"/>
</dbReference>
<feature type="transmembrane region" description="Helical" evidence="3">
    <location>
        <begin position="159"/>
        <end position="179"/>
    </location>
</feature>
<evidence type="ECO:0000259" key="4">
    <source>
        <dbReference type="PROSITE" id="PS50850"/>
    </source>
</evidence>
<feature type="transmembrane region" description="Helical" evidence="3">
    <location>
        <begin position="127"/>
        <end position="147"/>
    </location>
</feature>